<dbReference type="GO" id="GO:0016787">
    <property type="term" value="F:hydrolase activity"/>
    <property type="evidence" value="ECO:0007669"/>
    <property type="project" value="UniProtKB-KW"/>
</dbReference>
<dbReference type="OrthoDB" id="9806388at2"/>
<dbReference type="STRING" id="1329250.WOSG25_020460"/>
<dbReference type="InterPro" id="IPR000994">
    <property type="entry name" value="Pept_M24"/>
</dbReference>
<evidence type="ECO:0000313" key="10">
    <source>
        <dbReference type="Proteomes" id="UP000030643"/>
    </source>
</evidence>
<dbReference type="Gene3D" id="3.40.350.10">
    <property type="entry name" value="Creatinase/prolidase N-terminal domain"/>
    <property type="match status" value="1"/>
</dbReference>
<dbReference type="Pfam" id="PF00557">
    <property type="entry name" value="Peptidase_M24"/>
    <property type="match status" value="1"/>
</dbReference>
<reference evidence="10" key="1">
    <citation type="journal article" date="2014" name="Genome Announc.">
        <title>Draft genome sequence of Weissella oryzae SG25T, isolated from fermented rice grains.</title>
        <authorList>
            <person name="Tanizawa Y."/>
            <person name="Fujisawa T."/>
            <person name="Mochizuki T."/>
            <person name="Kaminuma E."/>
            <person name="Suzuki Y."/>
            <person name="Nakamura Y."/>
            <person name="Tohno M."/>
        </authorList>
    </citation>
    <scope>NUCLEOTIDE SEQUENCE [LARGE SCALE GENOMIC DNA]</scope>
    <source>
        <strain evidence="10">DSM 25784 / JCM 18191 / LMG 30913 / SG25</strain>
    </source>
</reference>
<evidence type="ECO:0000259" key="7">
    <source>
        <dbReference type="Pfam" id="PF00557"/>
    </source>
</evidence>
<dbReference type="RefSeq" id="WP_027698373.1">
    <property type="nucleotide sequence ID" value="NZ_DF820485.1"/>
</dbReference>
<evidence type="ECO:0000256" key="2">
    <source>
        <dbReference type="ARBA" id="ARBA00008766"/>
    </source>
</evidence>
<gene>
    <name evidence="9" type="primary">pepQ</name>
    <name evidence="9" type="ORF">WOSG25_020460</name>
</gene>
<evidence type="ECO:0000256" key="4">
    <source>
        <dbReference type="ARBA" id="ARBA00022801"/>
    </source>
</evidence>
<dbReference type="PANTHER" id="PTHR46112:SF10">
    <property type="entry name" value="DIPEPTIDASE YKVY-RELATED"/>
    <property type="match status" value="1"/>
</dbReference>
<keyword evidence="5" id="KW-0464">Manganese</keyword>
<dbReference type="PANTHER" id="PTHR46112">
    <property type="entry name" value="AMINOPEPTIDASE"/>
    <property type="match status" value="1"/>
</dbReference>
<dbReference type="InterPro" id="IPR036005">
    <property type="entry name" value="Creatinase/aminopeptidase-like"/>
</dbReference>
<keyword evidence="4" id="KW-0378">Hydrolase</keyword>
<dbReference type="GO" id="GO:0046872">
    <property type="term" value="F:metal ion binding"/>
    <property type="evidence" value="ECO:0007669"/>
    <property type="project" value="UniProtKB-KW"/>
</dbReference>
<dbReference type="Gene3D" id="3.90.230.10">
    <property type="entry name" value="Creatinase/methionine aminopeptidase superfamily"/>
    <property type="match status" value="1"/>
</dbReference>
<organism evidence="9 10">
    <name type="scientific">Weissella oryzae (strain DSM 25784 / JCM 18191 / LMG 30913 / SG25)</name>
    <dbReference type="NCBI Taxonomy" id="1329250"/>
    <lineage>
        <taxon>Bacteria</taxon>
        <taxon>Bacillati</taxon>
        <taxon>Bacillota</taxon>
        <taxon>Bacilli</taxon>
        <taxon>Lactobacillales</taxon>
        <taxon>Lactobacillaceae</taxon>
        <taxon>Weissella</taxon>
    </lineage>
</organism>
<feature type="domain" description="Creatinase N-terminal" evidence="8">
    <location>
        <begin position="5"/>
        <end position="139"/>
    </location>
</feature>
<evidence type="ECO:0000256" key="5">
    <source>
        <dbReference type="ARBA" id="ARBA00023211"/>
    </source>
</evidence>
<dbReference type="InterPro" id="IPR001131">
    <property type="entry name" value="Peptidase_M24B_aminopep-P_CS"/>
</dbReference>
<dbReference type="SUPFAM" id="SSF53092">
    <property type="entry name" value="Creatinase/prolidase N-terminal domain"/>
    <property type="match status" value="1"/>
</dbReference>
<dbReference type="eggNOG" id="COG0006">
    <property type="taxonomic scope" value="Bacteria"/>
</dbReference>
<evidence type="ECO:0000313" key="9">
    <source>
        <dbReference type="EMBL" id="GAK30251.1"/>
    </source>
</evidence>
<dbReference type="EMBL" id="DF820485">
    <property type="protein sequence ID" value="GAK30251.1"/>
    <property type="molecule type" value="Genomic_DNA"/>
</dbReference>
<feature type="domain" description="Peptidase M24" evidence="7">
    <location>
        <begin position="147"/>
        <end position="349"/>
    </location>
</feature>
<dbReference type="PROSITE" id="PS00491">
    <property type="entry name" value="PROLINE_PEPTIDASE"/>
    <property type="match status" value="1"/>
</dbReference>
<dbReference type="InterPro" id="IPR029149">
    <property type="entry name" value="Creatin/AminoP/Spt16_N"/>
</dbReference>
<dbReference type="CDD" id="cd01092">
    <property type="entry name" value="APP-like"/>
    <property type="match status" value="1"/>
</dbReference>
<protein>
    <submittedName>
        <fullName evidence="9">Xaa-Pro dipeptidase</fullName>
    </submittedName>
</protein>
<accession>A0A069CYW2</accession>
<evidence type="ECO:0000256" key="6">
    <source>
        <dbReference type="RuleBase" id="RU000590"/>
    </source>
</evidence>
<dbReference type="SUPFAM" id="SSF55920">
    <property type="entry name" value="Creatinase/aminopeptidase"/>
    <property type="match status" value="1"/>
</dbReference>
<comment type="similarity">
    <text evidence="2 6">Belongs to the peptidase M24B family.</text>
</comment>
<sequence length="366" mass="40152">MTTQINQIAKWLNEKQLDVAYFSDFHSIAYLTGFESDPIERTLALFVFPNAEPFIFAPALEVEAVKQTGWAFPVYGYQDSEDAYQLIAKHLRDSKQALNRWAVEAGQLTLLRANEVKRVISEADFAADLTPVMTEMRLIKTPDEIAKMHQAGRDVDTAFEYGFAALAEGKTELAVAAKLEYELKQRGVVGMSFDSLVQFGKHAAEPHGATGLNTLKNGDLALFDLGTLYEGYVSDATRTVAFKQVSNHQRDIYNIVLEAQLTAQAAAKPGMTAGELDAVARDVITKAGYGEYFVHRLGHGIGSSVHESIQIASGNELILKAGMAFSIEPGIYIPGDLGIRIEDSVVLTEDGADSFTHLSKELRIID</sequence>
<evidence type="ECO:0000259" key="8">
    <source>
        <dbReference type="Pfam" id="PF01321"/>
    </source>
</evidence>
<name>A0A069CYW2_WEIOS</name>
<dbReference type="AlphaFoldDB" id="A0A069CYW2"/>
<dbReference type="Proteomes" id="UP000030643">
    <property type="component" value="Unassembled WGS sequence"/>
</dbReference>
<keyword evidence="3 6" id="KW-0479">Metal-binding</keyword>
<dbReference type="Pfam" id="PF01321">
    <property type="entry name" value="Creatinase_N"/>
    <property type="match status" value="1"/>
</dbReference>
<dbReference type="InterPro" id="IPR050659">
    <property type="entry name" value="Peptidase_M24B"/>
</dbReference>
<proteinExistence type="inferred from homology"/>
<evidence type="ECO:0000256" key="1">
    <source>
        <dbReference type="ARBA" id="ARBA00001936"/>
    </source>
</evidence>
<dbReference type="InterPro" id="IPR000587">
    <property type="entry name" value="Creatinase_N"/>
</dbReference>
<keyword evidence="10" id="KW-1185">Reference proteome</keyword>
<evidence type="ECO:0000256" key="3">
    <source>
        <dbReference type="ARBA" id="ARBA00022723"/>
    </source>
</evidence>
<comment type="cofactor">
    <cofactor evidence="1">
        <name>Mn(2+)</name>
        <dbReference type="ChEBI" id="CHEBI:29035"/>
    </cofactor>
</comment>